<evidence type="ECO:0000256" key="6">
    <source>
        <dbReference type="PIRNR" id="PIRNR015840"/>
    </source>
</evidence>
<dbReference type="EnsemblMetazoa" id="HelroT156910">
    <property type="protein sequence ID" value="HelroP156910"/>
    <property type="gene ID" value="HelroG156910"/>
</dbReference>
<dbReference type="eggNOG" id="KOG2952">
    <property type="taxonomic scope" value="Eukaryota"/>
</dbReference>
<dbReference type="OrthoDB" id="340608at2759"/>
<feature type="transmembrane region" description="Helical" evidence="7">
    <location>
        <begin position="20"/>
        <end position="41"/>
    </location>
</feature>
<dbReference type="AlphaFoldDB" id="T1EM30"/>
<dbReference type="RefSeq" id="XP_009016904.1">
    <property type="nucleotide sequence ID" value="XM_009018656.1"/>
</dbReference>
<reference evidence="9" key="3">
    <citation type="submission" date="2015-06" db="UniProtKB">
        <authorList>
            <consortium name="EnsemblMetazoa"/>
        </authorList>
    </citation>
    <scope>IDENTIFICATION</scope>
</reference>
<proteinExistence type="inferred from homology"/>
<evidence type="ECO:0000256" key="1">
    <source>
        <dbReference type="ARBA" id="ARBA00004141"/>
    </source>
</evidence>
<comment type="similarity">
    <text evidence="2 6">Belongs to the CDC50/LEM3 family.</text>
</comment>
<accession>T1EM30</accession>
<dbReference type="PANTHER" id="PTHR10926:SF0">
    <property type="entry name" value="CDC50, ISOFORM A"/>
    <property type="match status" value="1"/>
</dbReference>
<protein>
    <recommendedName>
        <fullName evidence="11">Cell cycle control protein 50A</fullName>
    </recommendedName>
</protein>
<comment type="subcellular location">
    <subcellularLocation>
        <location evidence="1">Membrane</location>
        <topology evidence="1">Multi-pass membrane protein</topology>
    </subcellularLocation>
</comment>
<dbReference type="KEGG" id="hro:HELRODRAFT_156910"/>
<dbReference type="PIRSF" id="PIRSF015840">
    <property type="entry name" value="DUF284_TM_euk"/>
    <property type="match status" value="1"/>
</dbReference>
<dbReference type="CTD" id="20197630"/>
<reference evidence="10" key="1">
    <citation type="submission" date="2012-12" db="EMBL/GenBank/DDBJ databases">
        <authorList>
            <person name="Hellsten U."/>
            <person name="Grimwood J."/>
            <person name="Chapman J.A."/>
            <person name="Shapiro H."/>
            <person name="Aerts A."/>
            <person name="Otillar R.P."/>
            <person name="Terry A.Y."/>
            <person name="Boore J.L."/>
            <person name="Simakov O."/>
            <person name="Marletaz F."/>
            <person name="Cho S.-J."/>
            <person name="Edsinger-Gonzales E."/>
            <person name="Havlak P."/>
            <person name="Kuo D.-H."/>
            <person name="Larsson T."/>
            <person name="Lv J."/>
            <person name="Arendt D."/>
            <person name="Savage R."/>
            <person name="Osoegawa K."/>
            <person name="de Jong P."/>
            <person name="Lindberg D.R."/>
            <person name="Seaver E.C."/>
            <person name="Weisblat D.A."/>
            <person name="Putnam N.H."/>
            <person name="Grigoriev I.V."/>
            <person name="Rokhsar D.S."/>
        </authorList>
    </citation>
    <scope>NUCLEOTIDE SEQUENCE</scope>
</reference>
<dbReference type="GO" id="GO:0045332">
    <property type="term" value="P:phospholipid translocation"/>
    <property type="evidence" value="ECO:0000318"/>
    <property type="project" value="GO_Central"/>
</dbReference>
<evidence type="ECO:0000313" key="9">
    <source>
        <dbReference type="EnsemblMetazoa" id="HelroP156910"/>
    </source>
</evidence>
<dbReference type="PANTHER" id="PTHR10926">
    <property type="entry name" value="CELL CYCLE CONTROL PROTEIN 50"/>
    <property type="match status" value="1"/>
</dbReference>
<keyword evidence="4 7" id="KW-1133">Transmembrane helix</keyword>
<evidence type="ECO:0000256" key="5">
    <source>
        <dbReference type="ARBA" id="ARBA00023136"/>
    </source>
</evidence>
<dbReference type="STRING" id="6412.T1EM30"/>
<dbReference type="InterPro" id="IPR005045">
    <property type="entry name" value="CDC50/LEM3_fam"/>
</dbReference>
<dbReference type="GO" id="GO:0015247">
    <property type="term" value="F:aminophospholipid flippase activity"/>
    <property type="evidence" value="ECO:0000318"/>
    <property type="project" value="GO_Central"/>
</dbReference>
<dbReference type="GeneID" id="20197630"/>
<keyword evidence="5 6" id="KW-0472">Membrane</keyword>
<dbReference type="EMBL" id="AMQM01004013">
    <property type="status" value="NOT_ANNOTATED_CDS"/>
    <property type="molecule type" value="Genomic_DNA"/>
</dbReference>
<gene>
    <name evidence="9" type="primary">20197630</name>
    <name evidence="8" type="ORF">HELRODRAFT_156910</name>
</gene>
<dbReference type="GO" id="GO:0005794">
    <property type="term" value="C:Golgi apparatus"/>
    <property type="evidence" value="ECO:0000318"/>
    <property type="project" value="GO_Central"/>
</dbReference>
<reference evidence="8 10" key="2">
    <citation type="journal article" date="2013" name="Nature">
        <title>Insights into bilaterian evolution from three spiralian genomes.</title>
        <authorList>
            <person name="Simakov O."/>
            <person name="Marletaz F."/>
            <person name="Cho S.J."/>
            <person name="Edsinger-Gonzales E."/>
            <person name="Havlak P."/>
            <person name="Hellsten U."/>
            <person name="Kuo D.H."/>
            <person name="Larsson T."/>
            <person name="Lv J."/>
            <person name="Arendt D."/>
            <person name="Savage R."/>
            <person name="Osoegawa K."/>
            <person name="de Jong P."/>
            <person name="Grimwood J."/>
            <person name="Chapman J.A."/>
            <person name="Shapiro H."/>
            <person name="Aerts A."/>
            <person name="Otillar R.P."/>
            <person name="Terry A.Y."/>
            <person name="Boore J.L."/>
            <person name="Grigoriev I.V."/>
            <person name="Lindberg D.R."/>
            <person name="Seaver E.C."/>
            <person name="Weisblat D.A."/>
            <person name="Putnam N.H."/>
            <person name="Rokhsar D.S."/>
        </authorList>
    </citation>
    <scope>NUCLEOTIDE SEQUENCE</scope>
</reference>
<evidence type="ECO:0000313" key="8">
    <source>
        <dbReference type="EMBL" id="ESO04971.1"/>
    </source>
</evidence>
<evidence type="ECO:0000256" key="7">
    <source>
        <dbReference type="SAM" id="Phobius"/>
    </source>
</evidence>
<sequence length="328" mass="37879">MKQQKLSAWKPTLTCGSLSLLFLFMASLYIPIGAVLVYYNYQINEMEIFYSDSKKCIFNSELSSNLSACDKMFSGGVSTGCVCSVQFELPYQFRGSVFMYYVLTNFYQNHRKYIKSYDPMQLVGKNPDKESCSPFVKDPKTHKIYAPCGAIANSMFNDTFQLLYHPDLGDPMQIPIMRDNIAWDTDRKYKYKNPKSWKDTTKPAFWTQPVTSLDPNNSKNNGYQNEPLIVWMRTAAFPTFKKFYGRIKRLSGDLFNEGLPAGLYTLVVNYNYPTKVFDGSKRVFLTTSSWVGAKNFFTGIAYIIMGIICLVTIIFFKIITHFYDKRFR</sequence>
<evidence type="ECO:0008006" key="11">
    <source>
        <dbReference type="Google" id="ProtNLM"/>
    </source>
</evidence>
<evidence type="ECO:0000256" key="2">
    <source>
        <dbReference type="ARBA" id="ARBA00009457"/>
    </source>
</evidence>
<dbReference type="HOGENOM" id="CLU_025025_1_0_1"/>
<dbReference type="EMBL" id="KB096411">
    <property type="protein sequence ID" value="ESO04971.1"/>
    <property type="molecule type" value="Genomic_DNA"/>
</dbReference>
<keyword evidence="3 7" id="KW-0812">Transmembrane</keyword>
<evidence type="ECO:0000313" key="10">
    <source>
        <dbReference type="Proteomes" id="UP000015101"/>
    </source>
</evidence>
<dbReference type="GO" id="GO:0005783">
    <property type="term" value="C:endoplasmic reticulum"/>
    <property type="evidence" value="ECO:0000318"/>
    <property type="project" value="GO_Central"/>
</dbReference>
<dbReference type="InParanoid" id="T1EM30"/>
<name>T1EM30_HELRO</name>
<evidence type="ECO:0000256" key="3">
    <source>
        <dbReference type="ARBA" id="ARBA00022692"/>
    </source>
</evidence>
<dbReference type="OMA" id="YNVTDER"/>
<evidence type="ECO:0000256" key="4">
    <source>
        <dbReference type="ARBA" id="ARBA00022989"/>
    </source>
</evidence>
<dbReference type="Proteomes" id="UP000015101">
    <property type="component" value="Unassembled WGS sequence"/>
</dbReference>
<dbReference type="GO" id="GO:0005886">
    <property type="term" value="C:plasma membrane"/>
    <property type="evidence" value="ECO:0000318"/>
    <property type="project" value="GO_Central"/>
</dbReference>
<keyword evidence="10" id="KW-1185">Reference proteome</keyword>
<organism evidence="9 10">
    <name type="scientific">Helobdella robusta</name>
    <name type="common">Californian leech</name>
    <dbReference type="NCBI Taxonomy" id="6412"/>
    <lineage>
        <taxon>Eukaryota</taxon>
        <taxon>Metazoa</taxon>
        <taxon>Spiralia</taxon>
        <taxon>Lophotrochozoa</taxon>
        <taxon>Annelida</taxon>
        <taxon>Clitellata</taxon>
        <taxon>Hirudinea</taxon>
        <taxon>Rhynchobdellida</taxon>
        <taxon>Glossiphoniidae</taxon>
        <taxon>Helobdella</taxon>
    </lineage>
</organism>
<dbReference type="Pfam" id="PF03381">
    <property type="entry name" value="CDC50"/>
    <property type="match status" value="1"/>
</dbReference>
<feature type="transmembrane region" description="Helical" evidence="7">
    <location>
        <begin position="296"/>
        <end position="319"/>
    </location>
</feature>